<dbReference type="Pfam" id="PF03168">
    <property type="entry name" value="LEA_2"/>
    <property type="match status" value="1"/>
</dbReference>
<evidence type="ECO:0000256" key="4">
    <source>
        <dbReference type="ARBA" id="ARBA00023136"/>
    </source>
</evidence>
<gene>
    <name evidence="6" type="ORF">HanXRQr2_Chr03g0102691</name>
</gene>
<dbReference type="Gramene" id="mRNA:HanXRQr2_Chr03g0102691">
    <property type="protein sequence ID" value="mRNA:HanXRQr2_Chr03g0102691"/>
    <property type="gene ID" value="HanXRQr2_Chr03g0102691"/>
</dbReference>
<evidence type="ECO:0000256" key="2">
    <source>
        <dbReference type="ARBA" id="ARBA00022692"/>
    </source>
</evidence>
<dbReference type="GO" id="GO:0098542">
    <property type="term" value="P:defense response to other organism"/>
    <property type="evidence" value="ECO:0007669"/>
    <property type="project" value="InterPro"/>
</dbReference>
<reference evidence="6" key="2">
    <citation type="submission" date="2020-06" db="EMBL/GenBank/DDBJ databases">
        <title>Helianthus annuus Genome sequencing and assembly Release 2.</title>
        <authorList>
            <person name="Gouzy J."/>
            <person name="Langlade N."/>
            <person name="Munos S."/>
        </authorList>
    </citation>
    <scope>NUCLEOTIDE SEQUENCE</scope>
    <source>
        <tissue evidence="6">Leaves</tissue>
    </source>
</reference>
<keyword evidence="4" id="KW-0472">Membrane</keyword>
<protein>
    <submittedName>
        <fullName evidence="6">Late embryogenesis abundant protein, LEA_2 subgroup</fullName>
    </submittedName>
</protein>
<dbReference type="OrthoDB" id="2016264at2759"/>
<dbReference type="PANTHER" id="PTHR31234">
    <property type="entry name" value="LATE EMBRYOGENESIS ABUNDANT (LEA) HYDROXYPROLINE-RICH GLYCOPROTEIN FAMILY"/>
    <property type="match status" value="1"/>
</dbReference>
<dbReference type="GO" id="GO:0016020">
    <property type="term" value="C:membrane"/>
    <property type="evidence" value="ECO:0007669"/>
    <property type="project" value="UniProtKB-SubCell"/>
</dbReference>
<reference evidence="6" key="1">
    <citation type="journal article" date="2017" name="Nature">
        <title>The sunflower genome provides insights into oil metabolism, flowering and Asterid evolution.</title>
        <authorList>
            <person name="Badouin H."/>
            <person name="Gouzy J."/>
            <person name="Grassa C.J."/>
            <person name="Murat F."/>
            <person name="Staton S.E."/>
            <person name="Cottret L."/>
            <person name="Lelandais-Briere C."/>
            <person name="Owens G.L."/>
            <person name="Carrere S."/>
            <person name="Mayjonade B."/>
            <person name="Legrand L."/>
            <person name="Gill N."/>
            <person name="Kane N.C."/>
            <person name="Bowers J.E."/>
            <person name="Hubner S."/>
            <person name="Bellec A."/>
            <person name="Berard A."/>
            <person name="Berges H."/>
            <person name="Blanchet N."/>
            <person name="Boniface M.C."/>
            <person name="Brunel D."/>
            <person name="Catrice O."/>
            <person name="Chaidir N."/>
            <person name="Claudel C."/>
            <person name="Donnadieu C."/>
            <person name="Faraut T."/>
            <person name="Fievet G."/>
            <person name="Helmstetter N."/>
            <person name="King M."/>
            <person name="Knapp S.J."/>
            <person name="Lai Z."/>
            <person name="Le Paslier M.C."/>
            <person name="Lippi Y."/>
            <person name="Lorenzon L."/>
            <person name="Mandel J.R."/>
            <person name="Marage G."/>
            <person name="Marchand G."/>
            <person name="Marquand E."/>
            <person name="Bret-Mestries E."/>
            <person name="Morien E."/>
            <person name="Nambeesan S."/>
            <person name="Nguyen T."/>
            <person name="Pegot-Espagnet P."/>
            <person name="Pouilly N."/>
            <person name="Raftis F."/>
            <person name="Sallet E."/>
            <person name="Schiex T."/>
            <person name="Thomas J."/>
            <person name="Vandecasteele C."/>
            <person name="Vares D."/>
            <person name="Vear F."/>
            <person name="Vautrin S."/>
            <person name="Crespi M."/>
            <person name="Mangin B."/>
            <person name="Burke J.M."/>
            <person name="Salse J."/>
            <person name="Munos S."/>
            <person name="Vincourt P."/>
            <person name="Rieseberg L.H."/>
            <person name="Langlade N.B."/>
        </authorList>
    </citation>
    <scope>NUCLEOTIDE SEQUENCE</scope>
    <source>
        <tissue evidence="6">Leaves</tissue>
    </source>
</reference>
<comment type="caution">
    <text evidence="6">The sequence shown here is derived from an EMBL/GenBank/DDBJ whole genome shotgun (WGS) entry which is preliminary data.</text>
</comment>
<dbReference type="EMBL" id="MNCJ02000318">
    <property type="protein sequence ID" value="KAF5813774.1"/>
    <property type="molecule type" value="Genomic_DNA"/>
</dbReference>
<evidence type="ECO:0000256" key="3">
    <source>
        <dbReference type="ARBA" id="ARBA00022989"/>
    </source>
</evidence>
<evidence type="ECO:0000313" key="7">
    <source>
        <dbReference type="Proteomes" id="UP000215914"/>
    </source>
</evidence>
<dbReference type="Gene3D" id="2.60.40.1820">
    <property type="match status" value="1"/>
</dbReference>
<keyword evidence="3" id="KW-1133">Transmembrane helix</keyword>
<organism evidence="6 7">
    <name type="scientific">Helianthus annuus</name>
    <name type="common">Common sunflower</name>
    <dbReference type="NCBI Taxonomy" id="4232"/>
    <lineage>
        <taxon>Eukaryota</taxon>
        <taxon>Viridiplantae</taxon>
        <taxon>Streptophyta</taxon>
        <taxon>Embryophyta</taxon>
        <taxon>Tracheophyta</taxon>
        <taxon>Spermatophyta</taxon>
        <taxon>Magnoliopsida</taxon>
        <taxon>eudicotyledons</taxon>
        <taxon>Gunneridae</taxon>
        <taxon>Pentapetalae</taxon>
        <taxon>asterids</taxon>
        <taxon>campanulids</taxon>
        <taxon>Asterales</taxon>
        <taxon>Asteraceae</taxon>
        <taxon>Asteroideae</taxon>
        <taxon>Heliantheae alliance</taxon>
        <taxon>Heliantheae</taxon>
        <taxon>Helianthus</taxon>
    </lineage>
</organism>
<name>A0A9K3JF20_HELAN</name>
<keyword evidence="7" id="KW-1185">Reference proteome</keyword>
<evidence type="ECO:0000259" key="5">
    <source>
        <dbReference type="Pfam" id="PF03168"/>
    </source>
</evidence>
<evidence type="ECO:0000313" key="6">
    <source>
        <dbReference type="EMBL" id="KAF5813774.1"/>
    </source>
</evidence>
<feature type="domain" description="Late embryogenesis abundant protein LEA-2 subgroup" evidence="5">
    <location>
        <begin position="77"/>
        <end position="178"/>
    </location>
</feature>
<dbReference type="PANTHER" id="PTHR31234:SF52">
    <property type="entry name" value="LATE EMBRYOGENESIS ABUNDANT PROTEIN, LEA_2 SUBGROUP"/>
    <property type="match status" value="1"/>
</dbReference>
<evidence type="ECO:0000256" key="1">
    <source>
        <dbReference type="ARBA" id="ARBA00004167"/>
    </source>
</evidence>
<proteinExistence type="predicted"/>
<keyword evidence="2" id="KW-0812">Transmembrane</keyword>
<comment type="subcellular location">
    <subcellularLocation>
        <location evidence="1">Membrane</location>
        <topology evidence="1">Single-pass membrane protein</topology>
    </subcellularLocation>
</comment>
<dbReference type="InterPro" id="IPR044839">
    <property type="entry name" value="NDR1-like"/>
</dbReference>
<dbReference type="InterPro" id="IPR004864">
    <property type="entry name" value="LEA_2"/>
</dbReference>
<dbReference type="Proteomes" id="UP000215914">
    <property type="component" value="Unassembled WGS sequence"/>
</dbReference>
<dbReference type="SUPFAM" id="SSF117070">
    <property type="entry name" value="LEA14-like"/>
    <property type="match status" value="1"/>
</dbReference>
<sequence>MTSGHHSSSAASIKGCCCCLVLLFSFLLLLSLAIILILVLAVKPKTPQFTLQQVTINYINFTATDSATVTLVFRMLFTARNNNIAGIKYRDSTFTIMYRGVPVGRGVVRGFYQAAHSARNVETTVSVDQTNLMQADAAALVRDVTVYDRVELRVMGDVSAKIRIIGITSPSVQVSLDCAIVISPSKQSLVSKQCGFDGLQV</sequence>
<accession>A0A9K3JF20</accession>
<dbReference type="AlphaFoldDB" id="A0A9K3JF20"/>